<evidence type="ECO:0000313" key="6">
    <source>
        <dbReference type="EMBL" id="OCL10612.1"/>
    </source>
</evidence>
<dbReference type="SUPFAM" id="SSF47370">
    <property type="entry name" value="Bromodomain"/>
    <property type="match status" value="1"/>
</dbReference>
<feature type="compositionally biased region" description="Pro residues" evidence="4">
    <location>
        <begin position="384"/>
        <end position="405"/>
    </location>
</feature>
<feature type="compositionally biased region" description="Pro residues" evidence="4">
    <location>
        <begin position="429"/>
        <end position="439"/>
    </location>
</feature>
<feature type="compositionally biased region" description="Polar residues" evidence="4">
    <location>
        <begin position="484"/>
        <end position="502"/>
    </location>
</feature>
<gene>
    <name evidence="6" type="ORF">AOQ84DRAFT_212022</name>
</gene>
<dbReference type="PRINTS" id="PR01217">
    <property type="entry name" value="PRICHEXTENSN"/>
</dbReference>
<dbReference type="GO" id="GO:0035267">
    <property type="term" value="C:NuA4 histone acetyltransferase complex"/>
    <property type="evidence" value="ECO:0007669"/>
    <property type="project" value="TreeGrafter"/>
</dbReference>
<feature type="compositionally biased region" description="Pro residues" evidence="4">
    <location>
        <begin position="315"/>
        <end position="331"/>
    </location>
</feature>
<feature type="region of interest" description="Disordered" evidence="4">
    <location>
        <begin position="871"/>
        <end position="904"/>
    </location>
</feature>
<feature type="region of interest" description="Disordered" evidence="4">
    <location>
        <begin position="172"/>
        <end position="731"/>
    </location>
</feature>
<dbReference type="InterPro" id="IPR001487">
    <property type="entry name" value="Bromodomain"/>
</dbReference>
<feature type="compositionally biased region" description="Polar residues" evidence="4">
    <location>
        <begin position="247"/>
        <end position="281"/>
    </location>
</feature>
<dbReference type="AlphaFoldDB" id="A0A8E2F4W2"/>
<dbReference type="PROSITE" id="PS50014">
    <property type="entry name" value="BROMODOMAIN_2"/>
    <property type="match status" value="1"/>
</dbReference>
<feature type="compositionally biased region" description="Low complexity" evidence="4">
    <location>
        <begin position="440"/>
        <end position="451"/>
    </location>
</feature>
<keyword evidence="3" id="KW-0175">Coiled coil</keyword>
<evidence type="ECO:0000256" key="2">
    <source>
        <dbReference type="PROSITE-ProRule" id="PRU00035"/>
    </source>
</evidence>
<feature type="compositionally biased region" description="Low complexity" evidence="4">
    <location>
        <begin position="469"/>
        <end position="483"/>
    </location>
</feature>
<feature type="compositionally biased region" description="Basic and acidic residues" evidence="4">
    <location>
        <begin position="592"/>
        <end position="610"/>
    </location>
</feature>
<feature type="compositionally biased region" description="Basic residues" evidence="4">
    <location>
        <begin position="611"/>
        <end position="622"/>
    </location>
</feature>
<feature type="compositionally biased region" description="Basic and acidic residues" evidence="4">
    <location>
        <begin position="876"/>
        <end position="886"/>
    </location>
</feature>
<evidence type="ECO:0000256" key="3">
    <source>
        <dbReference type="SAM" id="Coils"/>
    </source>
</evidence>
<dbReference type="Gene3D" id="1.20.920.10">
    <property type="entry name" value="Bromodomain-like"/>
    <property type="match status" value="1"/>
</dbReference>
<dbReference type="Proteomes" id="UP000250140">
    <property type="component" value="Unassembled WGS sequence"/>
</dbReference>
<dbReference type="PANTHER" id="PTHR15398:SF4">
    <property type="entry name" value="BROMODOMAIN-CONTAINING PROTEIN 8 ISOFORM X1"/>
    <property type="match status" value="1"/>
</dbReference>
<dbReference type="InterPro" id="IPR036427">
    <property type="entry name" value="Bromodomain-like_sf"/>
</dbReference>
<feature type="compositionally biased region" description="Low complexity" evidence="4">
    <location>
        <begin position="685"/>
        <end position="706"/>
    </location>
</feature>
<feature type="compositionally biased region" description="Low complexity" evidence="4">
    <location>
        <begin position="625"/>
        <end position="644"/>
    </location>
</feature>
<reference evidence="6 7" key="1">
    <citation type="journal article" date="2016" name="Nat. Commun.">
        <title>Ectomycorrhizal ecology is imprinted in the genome of the dominant symbiotic fungus Cenococcum geophilum.</title>
        <authorList>
            <consortium name="DOE Joint Genome Institute"/>
            <person name="Peter M."/>
            <person name="Kohler A."/>
            <person name="Ohm R.A."/>
            <person name="Kuo A."/>
            <person name="Krutzmann J."/>
            <person name="Morin E."/>
            <person name="Arend M."/>
            <person name="Barry K.W."/>
            <person name="Binder M."/>
            <person name="Choi C."/>
            <person name="Clum A."/>
            <person name="Copeland A."/>
            <person name="Grisel N."/>
            <person name="Haridas S."/>
            <person name="Kipfer T."/>
            <person name="LaButti K."/>
            <person name="Lindquist E."/>
            <person name="Lipzen A."/>
            <person name="Maire R."/>
            <person name="Meier B."/>
            <person name="Mihaltcheva S."/>
            <person name="Molinier V."/>
            <person name="Murat C."/>
            <person name="Poggeler S."/>
            <person name="Quandt C.A."/>
            <person name="Sperisen C."/>
            <person name="Tritt A."/>
            <person name="Tisserant E."/>
            <person name="Crous P.W."/>
            <person name="Henrissat B."/>
            <person name="Nehls U."/>
            <person name="Egli S."/>
            <person name="Spatafora J.W."/>
            <person name="Grigoriev I.V."/>
            <person name="Martin F.M."/>
        </authorList>
    </citation>
    <scope>NUCLEOTIDE SEQUENCE [LARGE SCALE GENOMIC DNA]</scope>
    <source>
        <strain evidence="6 7">CBS 207.34</strain>
    </source>
</reference>
<dbReference type="PANTHER" id="PTHR15398">
    <property type="entry name" value="BROMODOMAIN-CONTAINING PROTEIN 8"/>
    <property type="match status" value="1"/>
</dbReference>
<evidence type="ECO:0000259" key="5">
    <source>
        <dbReference type="PROSITE" id="PS50014"/>
    </source>
</evidence>
<evidence type="ECO:0000256" key="1">
    <source>
        <dbReference type="ARBA" id="ARBA00023117"/>
    </source>
</evidence>
<keyword evidence="7" id="KW-1185">Reference proteome</keyword>
<evidence type="ECO:0000256" key="4">
    <source>
        <dbReference type="SAM" id="MobiDB-lite"/>
    </source>
</evidence>
<feature type="domain" description="Bromo" evidence="5">
    <location>
        <begin position="751"/>
        <end position="857"/>
    </location>
</feature>
<name>A0A8E2F4W2_9PEZI</name>
<organism evidence="6 7">
    <name type="scientific">Glonium stellatum</name>
    <dbReference type="NCBI Taxonomy" id="574774"/>
    <lineage>
        <taxon>Eukaryota</taxon>
        <taxon>Fungi</taxon>
        <taxon>Dikarya</taxon>
        <taxon>Ascomycota</taxon>
        <taxon>Pezizomycotina</taxon>
        <taxon>Dothideomycetes</taxon>
        <taxon>Pleosporomycetidae</taxon>
        <taxon>Gloniales</taxon>
        <taxon>Gloniaceae</taxon>
        <taxon>Glonium</taxon>
    </lineage>
</organism>
<dbReference type="Pfam" id="PF00439">
    <property type="entry name" value="Bromodomain"/>
    <property type="match status" value="1"/>
</dbReference>
<feature type="compositionally biased region" description="Pro residues" evidence="4">
    <location>
        <begin position="349"/>
        <end position="373"/>
    </location>
</feature>
<keyword evidence="1 2" id="KW-0103">Bromodomain</keyword>
<dbReference type="EMBL" id="KV749206">
    <property type="protein sequence ID" value="OCL10612.1"/>
    <property type="molecule type" value="Genomic_DNA"/>
</dbReference>
<feature type="coiled-coil region" evidence="3">
    <location>
        <begin position="128"/>
        <end position="155"/>
    </location>
</feature>
<feature type="compositionally biased region" description="Low complexity" evidence="4">
    <location>
        <begin position="183"/>
        <end position="205"/>
    </location>
</feature>
<dbReference type="OrthoDB" id="21449at2759"/>
<proteinExistence type="predicted"/>
<feature type="region of interest" description="Disordered" evidence="4">
    <location>
        <begin position="75"/>
        <end position="106"/>
    </location>
</feature>
<accession>A0A8E2F4W2</accession>
<evidence type="ECO:0000313" key="7">
    <source>
        <dbReference type="Proteomes" id="UP000250140"/>
    </source>
</evidence>
<protein>
    <recommendedName>
        <fullName evidence="5">Bromo domain-containing protein</fullName>
    </recommendedName>
</protein>
<dbReference type="GO" id="GO:0006325">
    <property type="term" value="P:chromatin organization"/>
    <property type="evidence" value="ECO:0007669"/>
    <property type="project" value="UniProtKB-ARBA"/>
</dbReference>
<feature type="compositionally biased region" description="Basic and acidic residues" evidence="4">
    <location>
        <begin position="226"/>
        <end position="246"/>
    </location>
</feature>
<sequence length="904" mass="96997">MNTSLTAYTPLETLLLFQSLASYGVEPAIFSRISDLLKKNPHINSADHFDSGRLSPDALRELYLRLLKEEVKSEIQDSTRSDAEGQNGEVKNPRKRKVPSPSLPTVQEASQHTYLIPKLVTKLYSRYRSYVTEQIREEERKYDRLTRELQEIERGEWDEKLRRLDLVNGKASALRDQTPSGNAPQAAAKDVEAAADATAPAPETQHVAVPEKVAVPQQATVGSGDKSSESRLDAAKIDAVINHEPDTSPNGKPSALNLPTQHPTSQPALSQGHPSPTHNRTPSQPLTLPKLPPPPFPGPGHNASPPAVHRSPYALPQPGPVPSPVPVPVPGPALSASPKSQNAAIQAHPPSPVLLPPPPGMPFPPTLPVPPFPGNGVPQYPGSPTGPPLPYSPTPQRFPGPPPGQQSPGLQHASQLQQQQRSYHLPYPAHQPPYPPPQPQQAQPIVHPPHQGGYMLPPFQVTPQDPTRAHQQQQKATQQAPVATPNSNRSAPISSKPGSTVPSRPALQGHPSVQPPSQARPFISTPSSVRTPRPPLSLVTPSSETRWKPSALGVPNSPRRSPTVSPIEEIASFELPEVAAVSSPSGKPRKGKAQEPPRKEDAPADVDVRKMRSSRKPTKRHRDGSTASSVVGSSTRGRTRSQSVASHAETMSADNESTTGYRVKTEPGISTDTIEEGATPIDNNQTPTAATTAARRRGGATQTTQPGKRKRNAREASVTESDDMPGTPGQQTVVAPRHFSRMSVPIMNDIWSHKHASLFSNPVKEKDAEGYHSIIKRPQDLKSIRTAINAGAKAVQAAAAADTPAGSPGGGGANVILPLSAEVVPPKAIVNSAQLEKELMRMFVNAVMFNSGEDGVVQDAKEMYETVQGSVSNWRSAERSTGRMESEDLGGEDDTPTAAKRRKV</sequence>